<reference evidence="2" key="1">
    <citation type="journal article" date="2018" name="Gigascience">
        <title>Genome assembly of the Pink Ipe (Handroanthus impetiginosus, Bignoniaceae), a highly valued, ecologically keystone Neotropical timber forest tree.</title>
        <authorList>
            <person name="Silva-Junior O.B."/>
            <person name="Grattapaglia D."/>
            <person name="Novaes E."/>
            <person name="Collevatti R.G."/>
        </authorList>
    </citation>
    <scope>NUCLEOTIDE SEQUENCE [LARGE SCALE GENOMIC DNA]</scope>
    <source>
        <strain evidence="2">cv. UFG-1</strain>
    </source>
</reference>
<organism evidence="1 2">
    <name type="scientific">Handroanthus impetiginosus</name>
    <dbReference type="NCBI Taxonomy" id="429701"/>
    <lineage>
        <taxon>Eukaryota</taxon>
        <taxon>Viridiplantae</taxon>
        <taxon>Streptophyta</taxon>
        <taxon>Embryophyta</taxon>
        <taxon>Tracheophyta</taxon>
        <taxon>Spermatophyta</taxon>
        <taxon>Magnoliopsida</taxon>
        <taxon>eudicotyledons</taxon>
        <taxon>Gunneridae</taxon>
        <taxon>Pentapetalae</taxon>
        <taxon>asterids</taxon>
        <taxon>lamiids</taxon>
        <taxon>Lamiales</taxon>
        <taxon>Bignoniaceae</taxon>
        <taxon>Crescentiina</taxon>
        <taxon>Tabebuia alliance</taxon>
        <taxon>Handroanthus</taxon>
    </lineage>
</organism>
<accession>A0A2G9G3D1</accession>
<comment type="caution">
    <text evidence="1">The sequence shown here is derived from an EMBL/GenBank/DDBJ whole genome shotgun (WGS) entry which is preliminary data.</text>
</comment>
<protein>
    <submittedName>
        <fullName evidence="1">Uncharacterized protein</fullName>
    </submittedName>
</protein>
<dbReference type="Proteomes" id="UP000231279">
    <property type="component" value="Unassembled WGS sequence"/>
</dbReference>
<keyword evidence="2" id="KW-1185">Reference proteome</keyword>
<gene>
    <name evidence="1" type="ORF">CDL12_27678</name>
</gene>
<name>A0A2G9G3D1_9LAMI</name>
<dbReference type="AlphaFoldDB" id="A0A2G9G3D1"/>
<dbReference type="EMBL" id="NKXS01007346">
    <property type="protein sequence ID" value="PIM99822.1"/>
    <property type="molecule type" value="Genomic_DNA"/>
</dbReference>
<evidence type="ECO:0000313" key="2">
    <source>
        <dbReference type="Proteomes" id="UP000231279"/>
    </source>
</evidence>
<sequence length="69" mass="8021">MGPNSFNFLNFIFFVKYPQPDISQDQQNYQYFPNSHPPRFVKSIPYCQGPNQMPDILPKLKGQVGEDVL</sequence>
<evidence type="ECO:0000313" key="1">
    <source>
        <dbReference type="EMBL" id="PIM99822.1"/>
    </source>
</evidence>
<proteinExistence type="predicted"/>